<dbReference type="PANTHER" id="PTHR43094:SF1">
    <property type="entry name" value="AMINOTRANSFERASE CLASS-III"/>
    <property type="match status" value="1"/>
</dbReference>
<evidence type="ECO:0000256" key="2">
    <source>
        <dbReference type="ARBA" id="ARBA00022898"/>
    </source>
</evidence>
<dbReference type="GO" id="GO:0030170">
    <property type="term" value="F:pyridoxal phosphate binding"/>
    <property type="evidence" value="ECO:0007669"/>
    <property type="project" value="InterPro"/>
</dbReference>
<dbReference type="InterPro" id="IPR015422">
    <property type="entry name" value="PyrdxlP-dep_Trfase_small"/>
</dbReference>
<evidence type="ECO:0000313" key="5">
    <source>
        <dbReference type="Proteomes" id="UP000003828"/>
    </source>
</evidence>
<dbReference type="AlphaFoldDB" id="H0QQ53"/>
<keyword evidence="4" id="KW-0808">Transferase</keyword>
<dbReference type="EMBL" id="BAEG01000080">
    <property type="protein sequence ID" value="GAB14954.1"/>
    <property type="molecule type" value="Genomic_DNA"/>
</dbReference>
<proteinExistence type="inferred from homology"/>
<dbReference type="GO" id="GO:0008483">
    <property type="term" value="F:transaminase activity"/>
    <property type="evidence" value="ECO:0007669"/>
    <property type="project" value="UniProtKB-KW"/>
</dbReference>
<reference evidence="4 5" key="1">
    <citation type="submission" date="2011-12" db="EMBL/GenBank/DDBJ databases">
        <title>Whole genome shotgun sequence of Arthrobacter globiformis NBRC 12137.</title>
        <authorList>
            <person name="Miyazawa S."/>
            <person name="Hosoyama A."/>
            <person name="Tsuchikane K."/>
            <person name="Katsumata H."/>
            <person name="Yamazaki S."/>
            <person name="Fujita N."/>
        </authorList>
    </citation>
    <scope>NUCLEOTIDE SEQUENCE [LARGE SCALE GENOMIC DNA]</scope>
    <source>
        <strain evidence="4 5">NBRC 12137</strain>
    </source>
</reference>
<organism evidence="4 5">
    <name type="scientific">Arthrobacter globiformis (strain ATCC 8010 / DSM 20124 / JCM 1332 / NBRC 12137 / NCIMB 8907 / NRRL B-2979 / 168)</name>
    <dbReference type="NCBI Taxonomy" id="1077972"/>
    <lineage>
        <taxon>Bacteria</taxon>
        <taxon>Bacillati</taxon>
        <taxon>Actinomycetota</taxon>
        <taxon>Actinomycetes</taxon>
        <taxon>Micrococcales</taxon>
        <taxon>Micrococcaceae</taxon>
        <taxon>Arthrobacter</taxon>
    </lineage>
</organism>
<name>H0QQ53_ARTG1</name>
<dbReference type="eggNOG" id="COG0161">
    <property type="taxonomic scope" value="Bacteria"/>
</dbReference>
<keyword evidence="5" id="KW-1185">Reference proteome</keyword>
<dbReference type="Proteomes" id="UP000003828">
    <property type="component" value="Unassembled WGS sequence"/>
</dbReference>
<dbReference type="PANTHER" id="PTHR43094">
    <property type="entry name" value="AMINOTRANSFERASE"/>
    <property type="match status" value="1"/>
</dbReference>
<dbReference type="Pfam" id="PF00202">
    <property type="entry name" value="Aminotran_3"/>
    <property type="match status" value="1"/>
</dbReference>
<evidence type="ECO:0000313" key="4">
    <source>
        <dbReference type="EMBL" id="GAB14954.1"/>
    </source>
</evidence>
<dbReference type="Gene3D" id="3.40.640.10">
    <property type="entry name" value="Type I PLP-dependent aspartate aminotransferase-like (Major domain)"/>
    <property type="match status" value="1"/>
</dbReference>
<dbReference type="SUPFAM" id="SSF53383">
    <property type="entry name" value="PLP-dependent transferases"/>
    <property type="match status" value="1"/>
</dbReference>
<accession>H0QQ53</accession>
<evidence type="ECO:0000256" key="1">
    <source>
        <dbReference type="ARBA" id="ARBA00008954"/>
    </source>
</evidence>
<dbReference type="InterPro" id="IPR015424">
    <property type="entry name" value="PyrdxlP-dep_Trfase"/>
</dbReference>
<gene>
    <name evidence="4" type="ORF">ARGLB_080_00180</name>
</gene>
<dbReference type="Gene3D" id="3.90.1150.10">
    <property type="entry name" value="Aspartate Aminotransferase, domain 1"/>
    <property type="match status" value="1"/>
</dbReference>
<dbReference type="InterPro" id="IPR005814">
    <property type="entry name" value="Aminotrans_3"/>
</dbReference>
<comment type="similarity">
    <text evidence="1 3">Belongs to the class-III pyridoxal-phosphate-dependent aminotransferase family.</text>
</comment>
<keyword evidence="2 3" id="KW-0663">Pyridoxal phosphate</keyword>
<dbReference type="InterPro" id="IPR049704">
    <property type="entry name" value="Aminotrans_3_PPA_site"/>
</dbReference>
<sequence>MASAGVVSASGHKIRFGNGDEVLCATSGLWNVNLGYGNENIADAVHTALLDCSYSTLFRQWNAAAEEAAVALLNAAGQDRFSRVIYSTSGSAANDLVMKLARQTQDLRGFPQKQLVVALRGSYHGLTYGSFSLTGEDLGQRLYGVDQKLIRHISHDSPEELSSLMSLQGNRTAAVVVEPVLGTGAYPVPDDFLQALFALREKYGFLIVADEVATGFGRTGPMFASEAWPQGPDVLITSKGLTNGACAAAAVLTSQDIAGLFVTSGSVFTHGETQAGTPATAAAILATLSEFERLGALTNGAGVSRQLDTAIQELMASNPAVTAHRGRGCFRALEVTGLDGSPVAGAQIASLLGNIQRAGARVYPGPRGIQLIPSLTYSQQEVRELFASITAGLADFGSSGESE</sequence>
<dbReference type="InterPro" id="IPR015421">
    <property type="entry name" value="PyrdxlP-dep_Trfase_major"/>
</dbReference>
<keyword evidence="4" id="KW-0032">Aminotransferase</keyword>
<dbReference type="PROSITE" id="PS00600">
    <property type="entry name" value="AA_TRANSFER_CLASS_3"/>
    <property type="match status" value="1"/>
</dbReference>
<protein>
    <submittedName>
        <fullName evidence="4">Putative aminotransferase</fullName>
    </submittedName>
</protein>
<dbReference type="InterPro" id="IPR049691">
    <property type="entry name" value="Daptide_aminotransferase"/>
</dbReference>
<dbReference type="NCBIfam" id="NF041821">
    <property type="entry name" value="daptide_amino"/>
    <property type="match status" value="1"/>
</dbReference>
<evidence type="ECO:0000256" key="3">
    <source>
        <dbReference type="RuleBase" id="RU003560"/>
    </source>
</evidence>
<comment type="caution">
    <text evidence="4">The sequence shown here is derived from an EMBL/GenBank/DDBJ whole genome shotgun (WGS) entry which is preliminary data.</text>
</comment>
<dbReference type="STRING" id="1077972.ARGLB_080_00180"/>